<evidence type="ECO:0000256" key="3">
    <source>
        <dbReference type="ARBA" id="ARBA00005553"/>
    </source>
</evidence>
<dbReference type="GO" id="GO:0016491">
    <property type="term" value="F:oxidoreductase activity"/>
    <property type="evidence" value="ECO:0007669"/>
    <property type="project" value="UniProtKB-KW"/>
</dbReference>
<dbReference type="InterPro" id="IPR018507">
    <property type="entry name" value="Cyt_c_oxidase_su6a_CS"/>
</dbReference>
<evidence type="ECO:0000256" key="12">
    <source>
        <dbReference type="RuleBase" id="RU004397"/>
    </source>
</evidence>
<evidence type="ECO:0000256" key="1">
    <source>
        <dbReference type="ARBA" id="ARBA00004434"/>
    </source>
</evidence>
<dbReference type="GO" id="GO:0030234">
    <property type="term" value="F:enzyme regulator activity"/>
    <property type="evidence" value="ECO:0007669"/>
    <property type="project" value="TreeGrafter"/>
</dbReference>
<protein>
    <recommendedName>
        <fullName evidence="12">Cytochrome c oxidase subunit</fullName>
    </recommendedName>
    <alternativeName>
        <fullName evidence="12">Cytochrome c oxidase polypeptide VIa</fullName>
    </alternativeName>
</protein>
<name>V9LH37_CALMI</name>
<dbReference type="PROSITE" id="PS01329">
    <property type="entry name" value="COX6A"/>
    <property type="match status" value="1"/>
</dbReference>
<dbReference type="SUPFAM" id="SSF81411">
    <property type="entry name" value="Mitochondrial cytochrome c oxidase subunit VIa"/>
    <property type="match status" value="1"/>
</dbReference>
<dbReference type="FunFam" id="4.10.95.10:FF:000001">
    <property type="entry name" value="Cytochrome c oxidase subunit 6A, mitochondrial"/>
    <property type="match status" value="1"/>
</dbReference>
<keyword evidence="4" id="KW-0812">Transmembrane</keyword>
<dbReference type="GO" id="GO:0006123">
    <property type="term" value="P:mitochondrial electron transport, cytochrome c to oxygen"/>
    <property type="evidence" value="ECO:0007669"/>
    <property type="project" value="TreeGrafter"/>
</dbReference>
<dbReference type="UniPathway" id="UPA00705"/>
<evidence type="ECO:0000256" key="2">
    <source>
        <dbReference type="ARBA" id="ARBA00004673"/>
    </source>
</evidence>
<comment type="subcellular location">
    <subcellularLocation>
        <location evidence="1">Mitochondrion inner membrane</location>
        <topology evidence="1">Single-pass membrane protein</topology>
    </subcellularLocation>
</comment>
<keyword evidence="9 12" id="KW-0496">Mitochondrion</keyword>
<keyword evidence="7" id="KW-1133">Transmembrane helix</keyword>
<comment type="similarity">
    <text evidence="3 11">Belongs to the cytochrome c oxidase subunit 6A family.</text>
</comment>
<evidence type="ECO:0000256" key="11">
    <source>
        <dbReference type="RuleBase" id="RU004396"/>
    </source>
</evidence>
<sequence length="117" mass="13010">MTDPRHKMAATGLGRLLLRGGLGGSRRFSAAAAAPEHQSARLWKILSFVVALPGVGVCMLNTYLKSQEHSHERSEFIAYTHLRIRSKPFPWGDGNHTLFHNSHTNPLPTGWEGDDEH</sequence>
<evidence type="ECO:0000256" key="8">
    <source>
        <dbReference type="ARBA" id="ARBA00023002"/>
    </source>
</evidence>
<reference evidence="13" key="1">
    <citation type="journal article" date="2014" name="Nature">
        <title>Elephant shark genome provides unique insights into gnathostome evolution.</title>
        <authorList>
            <consortium name="International Elephant Shark Genome Sequencing Consortium"/>
            <person name="Venkatesh B."/>
            <person name="Lee A.P."/>
            <person name="Ravi V."/>
            <person name="Maurya A.K."/>
            <person name="Lian M.M."/>
            <person name="Swann J.B."/>
            <person name="Ohta Y."/>
            <person name="Flajnik M.F."/>
            <person name="Sutoh Y."/>
            <person name="Kasahara M."/>
            <person name="Hoon S."/>
            <person name="Gangu V."/>
            <person name="Roy S.W."/>
            <person name="Irimia M."/>
            <person name="Korzh V."/>
            <person name="Kondrychyn I."/>
            <person name="Lim Z.W."/>
            <person name="Tay B.H."/>
            <person name="Tohari S."/>
            <person name="Kong K.W."/>
            <person name="Ho S."/>
            <person name="Lorente-Galdos B."/>
            <person name="Quilez J."/>
            <person name="Marques-Bonet T."/>
            <person name="Raney B.J."/>
            <person name="Ingham P.W."/>
            <person name="Tay A."/>
            <person name="Hillier L.W."/>
            <person name="Minx P."/>
            <person name="Boehm T."/>
            <person name="Wilson R.K."/>
            <person name="Brenner S."/>
            <person name="Warren W.C."/>
        </authorList>
    </citation>
    <scope>NUCLEOTIDE SEQUENCE</scope>
    <source>
        <tissue evidence="13">Muscle</tissue>
    </source>
</reference>
<proteinExistence type="evidence at transcript level"/>
<comment type="pathway">
    <text evidence="2">Energy metabolism; oxidative phosphorylation.</text>
</comment>
<dbReference type="InterPro" id="IPR001349">
    <property type="entry name" value="Cyt_c_oxidase_su6a"/>
</dbReference>
<keyword evidence="6" id="KW-0809">Transit peptide</keyword>
<evidence type="ECO:0000313" key="13">
    <source>
        <dbReference type="EMBL" id="AFP12629.1"/>
    </source>
</evidence>
<keyword evidence="8" id="KW-0560">Oxidoreductase</keyword>
<dbReference type="AlphaFoldDB" id="V9LH37"/>
<evidence type="ECO:0000256" key="5">
    <source>
        <dbReference type="ARBA" id="ARBA00022792"/>
    </source>
</evidence>
<dbReference type="Pfam" id="PF02046">
    <property type="entry name" value="COX6A"/>
    <property type="match status" value="1"/>
</dbReference>
<evidence type="ECO:0000256" key="9">
    <source>
        <dbReference type="ARBA" id="ARBA00023128"/>
    </source>
</evidence>
<keyword evidence="5 12" id="KW-0999">Mitochondrion inner membrane</keyword>
<evidence type="ECO:0000256" key="10">
    <source>
        <dbReference type="ARBA" id="ARBA00023136"/>
    </source>
</evidence>
<organism evidence="13">
    <name type="scientific">Callorhinchus milii</name>
    <name type="common">Ghost shark</name>
    <dbReference type="NCBI Taxonomy" id="7868"/>
    <lineage>
        <taxon>Eukaryota</taxon>
        <taxon>Metazoa</taxon>
        <taxon>Chordata</taxon>
        <taxon>Craniata</taxon>
        <taxon>Vertebrata</taxon>
        <taxon>Chondrichthyes</taxon>
        <taxon>Holocephali</taxon>
        <taxon>Chimaeriformes</taxon>
        <taxon>Callorhinchidae</taxon>
        <taxon>Callorhinchus</taxon>
    </lineage>
</organism>
<dbReference type="EMBL" id="JW880112">
    <property type="protein sequence ID" value="AFP12629.1"/>
    <property type="molecule type" value="mRNA"/>
</dbReference>
<evidence type="ECO:0000256" key="6">
    <source>
        <dbReference type="ARBA" id="ARBA00022946"/>
    </source>
</evidence>
<evidence type="ECO:0000256" key="7">
    <source>
        <dbReference type="ARBA" id="ARBA00022989"/>
    </source>
</evidence>
<accession>V9LH37</accession>
<evidence type="ECO:0000256" key="4">
    <source>
        <dbReference type="ARBA" id="ARBA00022692"/>
    </source>
</evidence>
<dbReference type="GO" id="GO:0005743">
    <property type="term" value="C:mitochondrial inner membrane"/>
    <property type="evidence" value="ECO:0007669"/>
    <property type="project" value="UniProtKB-SubCell"/>
</dbReference>
<keyword evidence="10 12" id="KW-0472">Membrane</keyword>
<dbReference type="PANTHER" id="PTHR11504:SF0">
    <property type="entry name" value="CYTOCHROME C OXIDASE SUBUNIT"/>
    <property type="match status" value="1"/>
</dbReference>
<dbReference type="Gene3D" id="4.10.95.10">
    <property type="entry name" value="Cytochrome c oxidase, subunit VIa"/>
    <property type="match status" value="1"/>
</dbReference>
<dbReference type="PANTHER" id="PTHR11504">
    <property type="entry name" value="CYTOCHROME C OXIDASE POLYPEPTIDE VIA"/>
    <property type="match status" value="1"/>
</dbReference>
<dbReference type="CDD" id="cd00925">
    <property type="entry name" value="Cyt_c_Oxidase_VIa"/>
    <property type="match status" value="1"/>
</dbReference>
<dbReference type="InterPro" id="IPR036418">
    <property type="entry name" value="Cyt_c_oxidase_su6a_sf"/>
</dbReference>